<evidence type="ECO:0000256" key="4">
    <source>
        <dbReference type="ARBA" id="ARBA00022801"/>
    </source>
</evidence>
<gene>
    <name evidence="9" type="ORF">GCM10007384_15010</name>
</gene>
<proteinExistence type="predicted"/>
<dbReference type="AlphaFoldDB" id="A0A918N2S9"/>
<evidence type="ECO:0000256" key="6">
    <source>
        <dbReference type="ARBA" id="ARBA00022997"/>
    </source>
</evidence>
<dbReference type="PANTHER" id="PTHR43126:SF1">
    <property type="entry name" value="D-ALANYL-D-ALANINE DIPEPTIDASE"/>
    <property type="match status" value="1"/>
</dbReference>
<keyword evidence="2" id="KW-0645">Protease</keyword>
<dbReference type="Pfam" id="PF01427">
    <property type="entry name" value="Peptidase_M15"/>
    <property type="match status" value="1"/>
</dbReference>
<dbReference type="InterPro" id="IPR000755">
    <property type="entry name" value="A_A_dipeptidase"/>
</dbReference>
<dbReference type="Gene3D" id="3.30.1380.10">
    <property type="match status" value="1"/>
</dbReference>
<protein>
    <recommendedName>
        <fullName evidence="11">D-alanyl-D-alanine dipeptidase</fullName>
    </recommendedName>
</protein>
<dbReference type="Proteomes" id="UP000601108">
    <property type="component" value="Unassembled WGS sequence"/>
</dbReference>
<dbReference type="EMBL" id="BMWS01000008">
    <property type="protein sequence ID" value="GGX14435.1"/>
    <property type="molecule type" value="Genomic_DNA"/>
</dbReference>
<evidence type="ECO:0000256" key="7">
    <source>
        <dbReference type="ARBA" id="ARBA00023049"/>
    </source>
</evidence>
<dbReference type="RefSeq" id="WP_027411800.1">
    <property type="nucleotide sequence ID" value="NZ_BMWS01000008.1"/>
</dbReference>
<keyword evidence="4" id="KW-0378">Hydrolase</keyword>
<dbReference type="GO" id="GO:0006508">
    <property type="term" value="P:proteolysis"/>
    <property type="evidence" value="ECO:0007669"/>
    <property type="project" value="UniProtKB-KW"/>
</dbReference>
<dbReference type="GO" id="GO:0071555">
    <property type="term" value="P:cell wall organization"/>
    <property type="evidence" value="ECO:0007669"/>
    <property type="project" value="UniProtKB-KW"/>
</dbReference>
<organism evidence="9 10">
    <name type="scientific">Aquimarina muelleri</name>
    <dbReference type="NCBI Taxonomy" id="279356"/>
    <lineage>
        <taxon>Bacteria</taxon>
        <taxon>Pseudomonadati</taxon>
        <taxon>Bacteroidota</taxon>
        <taxon>Flavobacteriia</taxon>
        <taxon>Flavobacteriales</taxon>
        <taxon>Flavobacteriaceae</taxon>
        <taxon>Aquimarina</taxon>
    </lineage>
</organism>
<evidence type="ECO:0000256" key="2">
    <source>
        <dbReference type="ARBA" id="ARBA00022670"/>
    </source>
</evidence>
<dbReference type="GO" id="GO:0160237">
    <property type="term" value="F:D-Ala-D-Ala dipeptidase activity"/>
    <property type="evidence" value="ECO:0007669"/>
    <property type="project" value="UniProtKB-EC"/>
</dbReference>
<dbReference type="PANTHER" id="PTHR43126">
    <property type="entry name" value="D-ALANYL-D-ALANINE DIPEPTIDASE"/>
    <property type="match status" value="1"/>
</dbReference>
<comment type="caution">
    <text evidence="9">The sequence shown here is derived from an EMBL/GenBank/DDBJ whole genome shotgun (WGS) entry which is preliminary data.</text>
</comment>
<name>A0A918N2S9_9FLAO</name>
<evidence type="ECO:0000313" key="9">
    <source>
        <dbReference type="EMBL" id="GGX14435.1"/>
    </source>
</evidence>
<dbReference type="InterPro" id="IPR009045">
    <property type="entry name" value="Zn_M74/Hedgehog-like"/>
</dbReference>
<reference evidence="9 10" key="1">
    <citation type="journal article" date="2014" name="Int. J. Syst. Evol. Microbiol.">
        <title>Complete genome sequence of Corynebacterium casei LMG S-19264T (=DSM 44701T), isolated from a smear-ripened cheese.</title>
        <authorList>
            <consortium name="US DOE Joint Genome Institute (JGI-PGF)"/>
            <person name="Walter F."/>
            <person name="Albersmeier A."/>
            <person name="Kalinowski J."/>
            <person name="Ruckert C."/>
        </authorList>
    </citation>
    <scope>NUCLEOTIDE SEQUENCE [LARGE SCALE GENOMIC DNA]</scope>
    <source>
        <strain evidence="9 10">KCTC 12285</strain>
    </source>
</reference>
<evidence type="ECO:0000256" key="8">
    <source>
        <dbReference type="ARBA" id="ARBA00023316"/>
    </source>
</evidence>
<keyword evidence="5" id="KW-0862">Zinc</keyword>
<keyword evidence="10" id="KW-1185">Reference proteome</keyword>
<keyword evidence="7" id="KW-0482">Metalloprotease</keyword>
<evidence type="ECO:0008006" key="11">
    <source>
        <dbReference type="Google" id="ProtNLM"/>
    </source>
</evidence>
<keyword evidence="6" id="KW-0224">Dipeptidase</keyword>
<dbReference type="GO" id="GO:0008237">
    <property type="term" value="F:metallopeptidase activity"/>
    <property type="evidence" value="ECO:0007669"/>
    <property type="project" value="UniProtKB-KW"/>
</dbReference>
<evidence type="ECO:0000256" key="1">
    <source>
        <dbReference type="ARBA" id="ARBA00001362"/>
    </source>
</evidence>
<keyword evidence="3" id="KW-0479">Metal-binding</keyword>
<comment type="catalytic activity">
    <reaction evidence="1">
        <text>D-alanyl-D-alanine + H2O = 2 D-alanine</text>
        <dbReference type="Rhea" id="RHEA:20661"/>
        <dbReference type="ChEBI" id="CHEBI:15377"/>
        <dbReference type="ChEBI" id="CHEBI:57416"/>
        <dbReference type="ChEBI" id="CHEBI:57822"/>
        <dbReference type="EC" id="3.4.13.22"/>
    </reaction>
</comment>
<dbReference type="SUPFAM" id="SSF55166">
    <property type="entry name" value="Hedgehog/DD-peptidase"/>
    <property type="match status" value="1"/>
</dbReference>
<evidence type="ECO:0000313" key="10">
    <source>
        <dbReference type="Proteomes" id="UP000601108"/>
    </source>
</evidence>
<accession>A0A918N2S9</accession>
<evidence type="ECO:0000256" key="5">
    <source>
        <dbReference type="ARBA" id="ARBA00022833"/>
    </source>
</evidence>
<sequence length="224" mass="26573">MNSKEYCDQVESHDILHKKLEKKFFIKDNGSPLVSLKDTGFHLIYEPSIIKGYRYMVRQELVEKIERISNHLEQKDKTLVIRSSWRSFEHQRLLWELTVFGMQKKFPNKKVKEINEIVSYYIAPEKKSTHSTGGAIDALIYDKKKDQILNFGTNKGYKIDLSKKCYPYHPAISLEAKENRKLLIDLFENEDFVCDMKEYWHFDYGNVGWAIEKGKDYAIYDIIR</sequence>
<evidence type="ECO:0000256" key="3">
    <source>
        <dbReference type="ARBA" id="ARBA00022723"/>
    </source>
</evidence>
<dbReference type="GO" id="GO:0046872">
    <property type="term" value="F:metal ion binding"/>
    <property type="evidence" value="ECO:0007669"/>
    <property type="project" value="UniProtKB-KW"/>
</dbReference>
<keyword evidence="8" id="KW-0961">Cell wall biogenesis/degradation</keyword>